<dbReference type="Proteomes" id="UP000557217">
    <property type="component" value="Unassembled WGS sequence"/>
</dbReference>
<evidence type="ECO:0000313" key="9">
    <source>
        <dbReference type="Proteomes" id="UP000557217"/>
    </source>
</evidence>
<dbReference type="AlphaFoldDB" id="A0A840PYX6"/>
<accession>A0A840PYX6</accession>
<dbReference type="RefSeq" id="WP_016838091.1">
    <property type="nucleotide sequence ID" value="NZ_AP018335.1"/>
</dbReference>
<evidence type="ECO:0000256" key="6">
    <source>
        <dbReference type="SAM" id="Phobius"/>
    </source>
</evidence>
<evidence type="ECO:0000256" key="3">
    <source>
        <dbReference type="ARBA" id="ARBA00022692"/>
    </source>
</evidence>
<feature type="domain" description="EamA" evidence="7">
    <location>
        <begin position="151"/>
        <end position="276"/>
    </location>
</feature>
<feature type="transmembrane region" description="Helical" evidence="6">
    <location>
        <begin position="35"/>
        <end position="53"/>
    </location>
</feature>
<feature type="transmembrane region" description="Helical" evidence="6">
    <location>
        <begin position="208"/>
        <end position="226"/>
    </location>
</feature>
<sequence length="278" mass="30797">MWVGAALSTMFCFGANNMIFKWSTTKGYSKIHIQLYFYLIAFILTMIYGLIVGLHNFNFASVVLGAIIGILNTNGNIQMSKAFEKGPASITSSLISMNAIIPILSAALIFHEHITLLQWIGIIIMICSAVLIQYSPSNHMHIEYLPWMMRISFAILSLGVLGILMKASTYLHIQPLNMLICMYGGGTVYLMINSFIQKEKWQTPEAKIGFVVGIISVIGYSCYFFALQTGIASIVFSIVSLSCLVVVCGSFVVFHEKLKLYQIVGIITALMGIIFTKI</sequence>
<dbReference type="InterPro" id="IPR037185">
    <property type="entry name" value="EmrE-like"/>
</dbReference>
<comment type="caution">
    <text evidence="8">The sequence shown here is derived from an EMBL/GenBank/DDBJ whole genome shotgun (WGS) entry which is preliminary data.</text>
</comment>
<dbReference type="GO" id="GO:0016020">
    <property type="term" value="C:membrane"/>
    <property type="evidence" value="ECO:0007669"/>
    <property type="project" value="UniProtKB-SubCell"/>
</dbReference>
<evidence type="ECO:0000313" key="8">
    <source>
        <dbReference type="EMBL" id="MBB5150514.1"/>
    </source>
</evidence>
<gene>
    <name evidence="8" type="ORF">HNR36_002940</name>
</gene>
<dbReference type="EMBL" id="JACHGZ010000061">
    <property type="protein sequence ID" value="MBB5150514.1"/>
    <property type="molecule type" value="Genomic_DNA"/>
</dbReference>
<keyword evidence="5 6" id="KW-0472">Membrane</keyword>
<reference evidence="8 9" key="1">
    <citation type="submission" date="2020-08" db="EMBL/GenBank/DDBJ databases">
        <title>Genomic Encyclopedia of Type Strains, Phase IV (KMG-IV): sequencing the most valuable type-strain genomes for metagenomic binning, comparative biology and taxonomic classification.</title>
        <authorList>
            <person name="Goeker M."/>
        </authorList>
    </citation>
    <scope>NUCLEOTIDE SEQUENCE [LARGE SCALE GENOMIC DNA]</scope>
    <source>
        <strain evidence="8 9">DSM 10633</strain>
    </source>
</reference>
<dbReference type="Pfam" id="PF00892">
    <property type="entry name" value="EamA"/>
    <property type="match status" value="2"/>
</dbReference>
<feature type="transmembrane region" description="Helical" evidence="6">
    <location>
        <begin position="116"/>
        <end position="135"/>
    </location>
</feature>
<evidence type="ECO:0000256" key="5">
    <source>
        <dbReference type="ARBA" id="ARBA00023136"/>
    </source>
</evidence>
<name>A0A840PYX6_URETH</name>
<proteinExistence type="inferred from homology"/>
<evidence type="ECO:0000256" key="1">
    <source>
        <dbReference type="ARBA" id="ARBA00004127"/>
    </source>
</evidence>
<dbReference type="Gene3D" id="1.10.3730.20">
    <property type="match status" value="2"/>
</dbReference>
<keyword evidence="4 6" id="KW-1133">Transmembrane helix</keyword>
<feature type="transmembrane region" description="Helical" evidence="6">
    <location>
        <begin position="89"/>
        <end position="110"/>
    </location>
</feature>
<keyword evidence="9" id="KW-1185">Reference proteome</keyword>
<feature type="transmembrane region" description="Helical" evidence="6">
    <location>
        <begin position="59"/>
        <end position="77"/>
    </location>
</feature>
<evidence type="ECO:0000256" key="4">
    <source>
        <dbReference type="ARBA" id="ARBA00022989"/>
    </source>
</evidence>
<feature type="transmembrane region" description="Helical" evidence="6">
    <location>
        <begin position="147"/>
        <end position="164"/>
    </location>
</feature>
<feature type="transmembrane region" description="Helical" evidence="6">
    <location>
        <begin position="176"/>
        <end position="196"/>
    </location>
</feature>
<feature type="domain" description="EamA" evidence="7">
    <location>
        <begin position="2"/>
        <end position="132"/>
    </location>
</feature>
<feature type="transmembrane region" description="Helical" evidence="6">
    <location>
        <begin position="232"/>
        <end position="253"/>
    </location>
</feature>
<dbReference type="PANTHER" id="PTHR32322">
    <property type="entry name" value="INNER MEMBRANE TRANSPORTER"/>
    <property type="match status" value="1"/>
</dbReference>
<comment type="subcellular location">
    <subcellularLocation>
        <location evidence="1">Endomembrane system</location>
        <topology evidence="1">Multi-pass membrane protein</topology>
    </subcellularLocation>
</comment>
<evidence type="ECO:0000259" key="7">
    <source>
        <dbReference type="Pfam" id="PF00892"/>
    </source>
</evidence>
<dbReference type="InterPro" id="IPR050638">
    <property type="entry name" value="AA-Vitamin_Transporters"/>
</dbReference>
<dbReference type="PANTHER" id="PTHR32322:SF2">
    <property type="entry name" value="EAMA DOMAIN-CONTAINING PROTEIN"/>
    <property type="match status" value="1"/>
</dbReference>
<dbReference type="SUPFAM" id="SSF103481">
    <property type="entry name" value="Multidrug resistance efflux transporter EmrE"/>
    <property type="match status" value="2"/>
</dbReference>
<keyword evidence="3 6" id="KW-0812">Transmembrane</keyword>
<protein>
    <submittedName>
        <fullName evidence="8">Drug/metabolite transporter (DMT)-like permease</fullName>
    </submittedName>
</protein>
<dbReference type="InterPro" id="IPR000620">
    <property type="entry name" value="EamA_dom"/>
</dbReference>
<feature type="transmembrane region" description="Helical" evidence="6">
    <location>
        <begin position="260"/>
        <end position="276"/>
    </location>
</feature>
<evidence type="ECO:0000256" key="2">
    <source>
        <dbReference type="ARBA" id="ARBA00007362"/>
    </source>
</evidence>
<organism evidence="8 9">
    <name type="scientific">Ureibacillus thermosphaericus</name>
    <dbReference type="NCBI Taxonomy" id="51173"/>
    <lineage>
        <taxon>Bacteria</taxon>
        <taxon>Bacillati</taxon>
        <taxon>Bacillota</taxon>
        <taxon>Bacilli</taxon>
        <taxon>Bacillales</taxon>
        <taxon>Caryophanaceae</taxon>
        <taxon>Ureibacillus</taxon>
    </lineage>
</organism>
<comment type="similarity">
    <text evidence="2">Belongs to the EamA transporter family.</text>
</comment>